<dbReference type="Proteomes" id="UP000679307">
    <property type="component" value="Chromosome"/>
</dbReference>
<sequence>MSRAAYEIHAAGEVPSAVLEDFEGVTVALDVAGTTIRADLADEAELHGVLDALRREGFVLVDVRRWPDDGSVDGEGAPE</sequence>
<protein>
    <recommendedName>
        <fullName evidence="3">HMA domain-containing protein</fullName>
    </recommendedName>
</protein>
<evidence type="ECO:0000313" key="2">
    <source>
        <dbReference type="Proteomes" id="UP000679307"/>
    </source>
</evidence>
<keyword evidence="2" id="KW-1185">Reference proteome</keyword>
<dbReference type="RefSeq" id="WP_214057491.1">
    <property type="nucleotide sequence ID" value="NZ_BAAAHS010000040.1"/>
</dbReference>
<gene>
    <name evidence="1" type="ORF">ENKNEFLB_00187</name>
</gene>
<proteinExistence type="predicted"/>
<accession>A0ABX8EBN3</accession>
<name>A0ABX8EBN3_9ACTN</name>
<organism evidence="1 2">
    <name type="scientific">Nocardioides aquaticus</name>
    <dbReference type="NCBI Taxonomy" id="160826"/>
    <lineage>
        <taxon>Bacteria</taxon>
        <taxon>Bacillati</taxon>
        <taxon>Actinomycetota</taxon>
        <taxon>Actinomycetes</taxon>
        <taxon>Propionibacteriales</taxon>
        <taxon>Nocardioidaceae</taxon>
        <taxon>Nocardioides</taxon>
    </lineage>
</organism>
<evidence type="ECO:0008006" key="3">
    <source>
        <dbReference type="Google" id="ProtNLM"/>
    </source>
</evidence>
<reference evidence="1 2" key="1">
    <citation type="submission" date="2021-05" db="EMBL/GenBank/DDBJ databases">
        <title>Complete genome of Nocardioides aquaticus KCTC 9944T isolated from meromictic and hypersaline Ekho Lake, Antarctica.</title>
        <authorList>
            <person name="Hwang K."/>
            <person name="Kim K.M."/>
            <person name="Choe H."/>
        </authorList>
    </citation>
    <scope>NUCLEOTIDE SEQUENCE [LARGE SCALE GENOMIC DNA]</scope>
    <source>
        <strain evidence="1 2">KCTC 9944</strain>
    </source>
</reference>
<dbReference type="EMBL" id="CP075371">
    <property type="protein sequence ID" value="QVT77818.1"/>
    <property type="molecule type" value="Genomic_DNA"/>
</dbReference>
<evidence type="ECO:0000313" key="1">
    <source>
        <dbReference type="EMBL" id="QVT77818.1"/>
    </source>
</evidence>